<proteinExistence type="predicted"/>
<accession>S2EUZ6</accession>
<comment type="caution">
    <text evidence="1">The sequence shown here is derived from an EMBL/GenBank/DDBJ whole genome shotgun (WGS) entry which is preliminary data.</text>
</comment>
<dbReference type="SUPFAM" id="SSF55144">
    <property type="entry name" value="LigT-like"/>
    <property type="match status" value="1"/>
</dbReference>
<gene>
    <name evidence="1" type="ORF">BG20_I1780</name>
</gene>
<sequence length="195" mass="23258">MGETKHIARKLVYDIYHKFHVRGSVLHRPVPHVSLFGPFGCKSLREVIHCIGEVGSKYSELRYSLDGFDYFESKKKFLFITTSSRKNVIFLKIKPSEELKEFRYELAKKLLKITDTVDFDHDSKDKFEFHTTLAMKDIDRKFENIWEYLKNYEIKSTGVCYRITLLKTGKIMYEYELATKRLLNRSQAIKRRVRR</sequence>
<dbReference type="EMBL" id="AHJG01000102">
    <property type="protein sequence ID" value="EPA06104.1"/>
    <property type="molecule type" value="Genomic_DNA"/>
</dbReference>
<dbReference type="Pfam" id="PF13563">
    <property type="entry name" value="2_5_RNA_ligase2"/>
    <property type="match status" value="1"/>
</dbReference>
<reference evidence="1 2" key="1">
    <citation type="journal article" date="2012" name="J. Bacteriol.">
        <title>Genome Sequence of "Candidatus Nitrosoarchaeum limnia" BG20, a Low-Salinity Ammonia-Oxidizing Archaeon from the San Francisco Bay Estuary.</title>
        <authorList>
            <person name="Mosier A.C."/>
            <person name="Allen E.E."/>
            <person name="Kim M."/>
            <person name="Ferriera S."/>
            <person name="Francis C.A."/>
        </authorList>
    </citation>
    <scope>NUCLEOTIDE SEQUENCE [LARGE SCALE GENOMIC DNA]</scope>
    <source>
        <strain evidence="1 2">BG20</strain>
    </source>
</reference>
<keyword evidence="2" id="KW-1185">Reference proteome</keyword>
<dbReference type="Proteomes" id="UP000014065">
    <property type="component" value="Unassembled WGS sequence"/>
</dbReference>
<evidence type="ECO:0000313" key="2">
    <source>
        <dbReference type="Proteomes" id="UP000014065"/>
    </source>
</evidence>
<dbReference type="Gene3D" id="3.90.1140.10">
    <property type="entry name" value="Cyclic phosphodiesterase"/>
    <property type="match status" value="1"/>
</dbReference>
<protein>
    <recommendedName>
        <fullName evidence="3">2'-5' RNA ligase family protein</fullName>
    </recommendedName>
</protein>
<dbReference type="InterPro" id="IPR009097">
    <property type="entry name" value="Cyclic_Pdiesterase"/>
</dbReference>
<name>S2EUZ6_9ARCH</name>
<organism evidence="1 2">
    <name type="scientific">Candidatus Nitrosarchaeum limnium BG20</name>
    <dbReference type="NCBI Taxonomy" id="859192"/>
    <lineage>
        <taxon>Archaea</taxon>
        <taxon>Nitrososphaerota</taxon>
        <taxon>Nitrososphaeria</taxon>
        <taxon>Nitrosopumilales</taxon>
        <taxon>Nitrosopumilaceae</taxon>
        <taxon>Nitrosarchaeum</taxon>
    </lineage>
</organism>
<evidence type="ECO:0008006" key="3">
    <source>
        <dbReference type="Google" id="ProtNLM"/>
    </source>
</evidence>
<evidence type="ECO:0000313" key="1">
    <source>
        <dbReference type="EMBL" id="EPA06104.1"/>
    </source>
</evidence>
<dbReference type="AlphaFoldDB" id="S2EUZ6"/>